<dbReference type="Proteomes" id="UP001155483">
    <property type="component" value="Unassembled WGS sequence"/>
</dbReference>
<comment type="caution">
    <text evidence="1">The sequence shown here is derived from an EMBL/GenBank/DDBJ whole genome shotgun (WGS) entry which is preliminary data.</text>
</comment>
<keyword evidence="2" id="KW-1185">Reference proteome</keyword>
<sequence>MDLDFLRSFCLGLTACTEDVKWDNDLVFSIGGKMFCVAALDLPFKCSFKVKDEEFDELMCRPHFEPAPYMARAKWVLVTNPSVIHKDEWEAFIRQSYELVKAKLTKKLRVELGLEK</sequence>
<reference evidence="1" key="1">
    <citation type="submission" date="2022-09" db="EMBL/GenBank/DDBJ databases">
        <authorList>
            <person name="Yuan C."/>
            <person name="Ke Z."/>
        </authorList>
    </citation>
    <scope>NUCLEOTIDE SEQUENCE</scope>
    <source>
        <strain evidence="1">LB-8</strain>
    </source>
</reference>
<name>A0A9X3BHT3_9BACT</name>
<dbReference type="Gene3D" id="3.90.1150.30">
    <property type="match status" value="1"/>
</dbReference>
<dbReference type="InterPro" id="IPR007351">
    <property type="entry name" value="YjbR"/>
</dbReference>
<dbReference type="InterPro" id="IPR038056">
    <property type="entry name" value="YjbR-like_sf"/>
</dbReference>
<proteinExistence type="predicted"/>
<dbReference type="SUPFAM" id="SSF142906">
    <property type="entry name" value="YjbR-like"/>
    <property type="match status" value="1"/>
</dbReference>
<evidence type="ECO:0000313" key="1">
    <source>
        <dbReference type="EMBL" id="MCU7549128.1"/>
    </source>
</evidence>
<dbReference type="AlphaFoldDB" id="A0A9X3BHT3"/>
<dbReference type="PANTHER" id="PTHR35145">
    <property type="entry name" value="CYTOPLASMIC PROTEIN-RELATED"/>
    <property type="match status" value="1"/>
</dbReference>
<organism evidence="1 2">
    <name type="scientific">Paraflavisolibacter caeni</name>
    <dbReference type="NCBI Taxonomy" id="2982496"/>
    <lineage>
        <taxon>Bacteria</taxon>
        <taxon>Pseudomonadati</taxon>
        <taxon>Bacteroidota</taxon>
        <taxon>Chitinophagia</taxon>
        <taxon>Chitinophagales</taxon>
        <taxon>Chitinophagaceae</taxon>
        <taxon>Paraflavisolibacter</taxon>
    </lineage>
</organism>
<dbReference type="GO" id="GO:0003677">
    <property type="term" value="F:DNA binding"/>
    <property type="evidence" value="ECO:0007669"/>
    <property type="project" value="UniProtKB-KW"/>
</dbReference>
<dbReference type="RefSeq" id="WP_279296569.1">
    <property type="nucleotide sequence ID" value="NZ_JAOTIF010000004.1"/>
</dbReference>
<keyword evidence="1" id="KW-0238">DNA-binding</keyword>
<dbReference type="Pfam" id="PF04237">
    <property type="entry name" value="YjbR"/>
    <property type="match status" value="1"/>
</dbReference>
<protein>
    <submittedName>
        <fullName evidence="1">MmcQ/YjbR family DNA-binding protein</fullName>
    </submittedName>
</protein>
<dbReference type="InterPro" id="IPR058532">
    <property type="entry name" value="YjbR/MT2646/Rv2570-like"/>
</dbReference>
<reference evidence="1" key="2">
    <citation type="submission" date="2023-04" db="EMBL/GenBank/DDBJ databases">
        <title>Paracnuella aquatica gen. nov., sp. nov., a member of the family Chitinophagaceae isolated from a hot spring.</title>
        <authorList>
            <person name="Wang C."/>
        </authorList>
    </citation>
    <scope>NUCLEOTIDE SEQUENCE</scope>
    <source>
        <strain evidence="1">LB-8</strain>
    </source>
</reference>
<gene>
    <name evidence="1" type="ORF">OCK74_08375</name>
</gene>
<accession>A0A9X3BHT3</accession>
<dbReference type="PANTHER" id="PTHR35145:SF1">
    <property type="entry name" value="CYTOPLASMIC PROTEIN"/>
    <property type="match status" value="1"/>
</dbReference>
<dbReference type="EMBL" id="JAOTIF010000004">
    <property type="protein sequence ID" value="MCU7549128.1"/>
    <property type="molecule type" value="Genomic_DNA"/>
</dbReference>
<evidence type="ECO:0000313" key="2">
    <source>
        <dbReference type="Proteomes" id="UP001155483"/>
    </source>
</evidence>